<dbReference type="PROSITE" id="PS00725">
    <property type="entry name" value="GERMIN"/>
    <property type="match status" value="1"/>
</dbReference>
<feature type="signal peptide" evidence="11">
    <location>
        <begin position="1"/>
        <end position="24"/>
    </location>
</feature>
<protein>
    <recommendedName>
        <fullName evidence="11">Germin-like protein</fullName>
    </recommendedName>
</protein>
<dbReference type="SUPFAM" id="SSF51182">
    <property type="entry name" value="RmlC-like cupins"/>
    <property type="match status" value="1"/>
</dbReference>
<dbReference type="FunFam" id="2.60.120.10:FF:000005">
    <property type="entry name" value="Germin-like protein subfamily 1 member 8"/>
    <property type="match status" value="1"/>
</dbReference>
<evidence type="ECO:0000256" key="3">
    <source>
        <dbReference type="ARBA" id="ARBA00022523"/>
    </source>
</evidence>
<keyword evidence="11" id="KW-0732">Signal</keyword>
<evidence type="ECO:0000256" key="4">
    <source>
        <dbReference type="ARBA" id="ARBA00022525"/>
    </source>
</evidence>
<dbReference type="CDD" id="cd02241">
    <property type="entry name" value="cupin_OxOx"/>
    <property type="match status" value="1"/>
</dbReference>
<evidence type="ECO:0000259" key="12">
    <source>
        <dbReference type="SMART" id="SM00835"/>
    </source>
</evidence>
<organism evidence="13 14">
    <name type="scientific">Platanthera zijinensis</name>
    <dbReference type="NCBI Taxonomy" id="2320716"/>
    <lineage>
        <taxon>Eukaryota</taxon>
        <taxon>Viridiplantae</taxon>
        <taxon>Streptophyta</taxon>
        <taxon>Embryophyta</taxon>
        <taxon>Tracheophyta</taxon>
        <taxon>Spermatophyta</taxon>
        <taxon>Magnoliopsida</taxon>
        <taxon>Liliopsida</taxon>
        <taxon>Asparagales</taxon>
        <taxon>Orchidaceae</taxon>
        <taxon>Orchidoideae</taxon>
        <taxon>Orchideae</taxon>
        <taxon>Orchidinae</taxon>
        <taxon>Platanthera</taxon>
    </lineage>
</organism>
<evidence type="ECO:0000256" key="9">
    <source>
        <dbReference type="PIRSR" id="PIRSR601929-2"/>
    </source>
</evidence>
<dbReference type="Pfam" id="PF00190">
    <property type="entry name" value="Cupin_1"/>
    <property type="match status" value="1"/>
</dbReference>
<keyword evidence="7 8" id="KW-0464">Manganese</keyword>
<evidence type="ECO:0000256" key="6">
    <source>
        <dbReference type="ARBA" id="ARBA00023157"/>
    </source>
</evidence>
<evidence type="ECO:0000256" key="7">
    <source>
        <dbReference type="ARBA" id="ARBA00023211"/>
    </source>
</evidence>
<sequence length="222" mass="23773">MAAHHLILLLLALIASSSSPAAFAADPNQLQDFCVADTNSNIIVNGFVCKDPNLVTENDFLYSGLNHPGNTANQLGSNVTLVFAQQFPGLNTLGVAGARLDFAAGGVNPPHTHPRASELLVVIKGTLYAGFVASNNKLYTKVLYEGDAFIFPQGLIHFQFNNGKSDAVAWASFGSQNPGRVDIANAVFGAKPPISKYLLEKSFQLDEKTVELLQAKLWITNS</sequence>
<dbReference type="Gene3D" id="2.60.120.10">
    <property type="entry name" value="Jelly Rolls"/>
    <property type="match status" value="1"/>
</dbReference>
<reference evidence="13 14" key="1">
    <citation type="journal article" date="2022" name="Nat. Plants">
        <title>Genomes of leafy and leafless Platanthera orchids illuminate the evolution of mycoheterotrophy.</title>
        <authorList>
            <person name="Li M.H."/>
            <person name="Liu K.W."/>
            <person name="Li Z."/>
            <person name="Lu H.C."/>
            <person name="Ye Q.L."/>
            <person name="Zhang D."/>
            <person name="Wang J.Y."/>
            <person name="Li Y.F."/>
            <person name="Zhong Z.M."/>
            <person name="Liu X."/>
            <person name="Yu X."/>
            <person name="Liu D.K."/>
            <person name="Tu X.D."/>
            <person name="Liu B."/>
            <person name="Hao Y."/>
            <person name="Liao X.Y."/>
            <person name="Jiang Y.T."/>
            <person name="Sun W.H."/>
            <person name="Chen J."/>
            <person name="Chen Y.Q."/>
            <person name="Ai Y."/>
            <person name="Zhai J.W."/>
            <person name="Wu S.S."/>
            <person name="Zhou Z."/>
            <person name="Hsiao Y.Y."/>
            <person name="Wu W.L."/>
            <person name="Chen Y.Y."/>
            <person name="Lin Y.F."/>
            <person name="Hsu J.L."/>
            <person name="Li C.Y."/>
            <person name="Wang Z.W."/>
            <person name="Zhao X."/>
            <person name="Zhong W.Y."/>
            <person name="Ma X.K."/>
            <person name="Ma L."/>
            <person name="Huang J."/>
            <person name="Chen G.Z."/>
            <person name="Huang M.Z."/>
            <person name="Huang L."/>
            <person name="Peng D.H."/>
            <person name="Luo Y.B."/>
            <person name="Zou S.Q."/>
            <person name="Chen S.P."/>
            <person name="Lan S."/>
            <person name="Tsai W.C."/>
            <person name="Van de Peer Y."/>
            <person name="Liu Z.J."/>
        </authorList>
    </citation>
    <scope>NUCLEOTIDE SEQUENCE [LARGE SCALE GENOMIC DNA]</scope>
    <source>
        <strain evidence="13">Lor287</strain>
    </source>
</reference>
<dbReference type="Proteomes" id="UP001418222">
    <property type="component" value="Unassembled WGS sequence"/>
</dbReference>
<gene>
    <name evidence="13" type="ORF">KSP39_PZI003158</name>
</gene>
<keyword evidence="14" id="KW-1185">Reference proteome</keyword>
<feature type="binding site" evidence="9">
    <location>
        <position position="157"/>
    </location>
    <ligand>
        <name>Mn(2+)</name>
        <dbReference type="ChEBI" id="CHEBI:29035"/>
    </ligand>
</feature>
<feature type="binding site" evidence="9">
    <location>
        <position position="111"/>
    </location>
    <ligand>
        <name>Mn(2+)</name>
        <dbReference type="ChEBI" id="CHEBI:29035"/>
    </ligand>
</feature>
<evidence type="ECO:0000256" key="8">
    <source>
        <dbReference type="PIRSR" id="PIRSR601929-1"/>
    </source>
</evidence>
<keyword evidence="6 10" id="KW-1015">Disulfide bond</keyword>
<feature type="chain" id="PRO_5042672246" description="Germin-like protein" evidence="11">
    <location>
        <begin position="25"/>
        <end position="222"/>
    </location>
</feature>
<proteinExistence type="inferred from homology"/>
<dbReference type="InterPro" id="IPR014710">
    <property type="entry name" value="RmlC-like_jellyroll"/>
</dbReference>
<dbReference type="InterPro" id="IPR019780">
    <property type="entry name" value="Germin_Mn-BS"/>
</dbReference>
<evidence type="ECO:0000313" key="13">
    <source>
        <dbReference type="EMBL" id="KAK8952399.1"/>
    </source>
</evidence>
<dbReference type="GO" id="GO:0030145">
    <property type="term" value="F:manganese ion binding"/>
    <property type="evidence" value="ECO:0007669"/>
    <property type="project" value="UniProtKB-UniRule"/>
</dbReference>
<evidence type="ECO:0000256" key="10">
    <source>
        <dbReference type="PIRSR" id="PIRSR601929-3"/>
    </source>
</evidence>
<feature type="binding site" evidence="8">
    <location>
        <position position="118"/>
    </location>
    <ligand>
        <name>oxalate</name>
        <dbReference type="ChEBI" id="CHEBI:30623"/>
    </ligand>
</feature>
<evidence type="ECO:0000256" key="1">
    <source>
        <dbReference type="ARBA" id="ARBA00004271"/>
    </source>
</evidence>
<name>A0AAP0BYP6_9ASPA</name>
<dbReference type="PRINTS" id="PR00325">
    <property type="entry name" value="GERMIN"/>
</dbReference>
<feature type="binding site" evidence="8">
    <location>
        <position position="113"/>
    </location>
    <ligand>
        <name>oxalate</name>
        <dbReference type="ChEBI" id="CHEBI:30623"/>
    </ligand>
</feature>
<comment type="subcellular location">
    <subcellularLocation>
        <location evidence="1 11">Secreted</location>
        <location evidence="1 11">Extracellular space</location>
        <location evidence="1 11">Apoplast</location>
    </subcellularLocation>
</comment>
<dbReference type="InterPro" id="IPR001929">
    <property type="entry name" value="Germin"/>
</dbReference>
<accession>A0AAP0BYP6</accession>
<dbReference type="InterPro" id="IPR006045">
    <property type="entry name" value="Cupin_1"/>
</dbReference>
<dbReference type="SMART" id="SM00835">
    <property type="entry name" value="Cupin_1"/>
    <property type="match status" value="1"/>
</dbReference>
<feature type="binding site" evidence="9">
    <location>
        <position position="113"/>
    </location>
    <ligand>
        <name>Mn(2+)</name>
        <dbReference type="ChEBI" id="CHEBI:29035"/>
    </ligand>
</feature>
<evidence type="ECO:0000256" key="2">
    <source>
        <dbReference type="ARBA" id="ARBA00007456"/>
    </source>
</evidence>
<evidence type="ECO:0000313" key="14">
    <source>
        <dbReference type="Proteomes" id="UP001418222"/>
    </source>
</evidence>
<evidence type="ECO:0000256" key="5">
    <source>
        <dbReference type="ARBA" id="ARBA00022723"/>
    </source>
</evidence>
<keyword evidence="4 11" id="KW-0964">Secreted</keyword>
<evidence type="ECO:0000256" key="11">
    <source>
        <dbReference type="RuleBase" id="RU366015"/>
    </source>
</evidence>
<dbReference type="GO" id="GO:0048046">
    <property type="term" value="C:apoplast"/>
    <property type="evidence" value="ECO:0007669"/>
    <property type="project" value="UniProtKB-SubCell"/>
</dbReference>
<dbReference type="PANTHER" id="PTHR31238">
    <property type="entry name" value="GERMIN-LIKE PROTEIN SUBFAMILY 3 MEMBER 3"/>
    <property type="match status" value="1"/>
</dbReference>
<feature type="disulfide bond" evidence="10">
    <location>
        <begin position="34"/>
        <end position="49"/>
    </location>
</feature>
<feature type="domain" description="Cupin type-1" evidence="12">
    <location>
        <begin position="63"/>
        <end position="211"/>
    </location>
</feature>
<keyword evidence="5 8" id="KW-0479">Metal-binding</keyword>
<dbReference type="InterPro" id="IPR011051">
    <property type="entry name" value="RmlC_Cupin_sf"/>
</dbReference>
<feature type="binding site" evidence="8">
    <location>
        <position position="108"/>
    </location>
    <ligand>
        <name>oxalate</name>
        <dbReference type="ChEBI" id="CHEBI:30623"/>
    </ligand>
</feature>
<comment type="caution">
    <text evidence="13">The sequence shown here is derived from an EMBL/GenBank/DDBJ whole genome shotgun (WGS) entry which is preliminary data.</text>
</comment>
<keyword evidence="3 11" id="KW-0052">Apoplast</keyword>
<feature type="binding site" evidence="9">
    <location>
        <position position="118"/>
    </location>
    <ligand>
        <name>Mn(2+)</name>
        <dbReference type="ChEBI" id="CHEBI:29035"/>
    </ligand>
</feature>
<dbReference type="AlphaFoldDB" id="A0AAP0BYP6"/>
<dbReference type="EMBL" id="JBBWWQ010000003">
    <property type="protein sequence ID" value="KAK8952399.1"/>
    <property type="molecule type" value="Genomic_DNA"/>
</dbReference>
<comment type="similarity">
    <text evidence="2 11">Belongs to the germin family.</text>
</comment>